<dbReference type="SUPFAM" id="SSF46785">
    <property type="entry name" value="Winged helix' DNA-binding domain"/>
    <property type="match status" value="1"/>
</dbReference>
<proteinExistence type="predicted"/>
<accession>A0A382I0W1</accession>
<name>A0A382I0W1_9ZZZZ</name>
<dbReference type="InterPro" id="IPR036388">
    <property type="entry name" value="WH-like_DNA-bd_sf"/>
</dbReference>
<feature type="non-terminal residue" evidence="1">
    <location>
        <position position="92"/>
    </location>
</feature>
<gene>
    <name evidence="1" type="ORF">METZ01_LOCUS246114</name>
</gene>
<dbReference type="InterPro" id="IPR036390">
    <property type="entry name" value="WH_DNA-bd_sf"/>
</dbReference>
<organism evidence="1">
    <name type="scientific">marine metagenome</name>
    <dbReference type="NCBI Taxonomy" id="408172"/>
    <lineage>
        <taxon>unclassified sequences</taxon>
        <taxon>metagenomes</taxon>
        <taxon>ecological metagenomes</taxon>
    </lineage>
</organism>
<evidence type="ECO:0000313" key="1">
    <source>
        <dbReference type="EMBL" id="SVB93260.1"/>
    </source>
</evidence>
<dbReference type="Gene3D" id="1.10.10.10">
    <property type="entry name" value="Winged helix-like DNA-binding domain superfamily/Winged helix DNA-binding domain"/>
    <property type="match status" value="1"/>
</dbReference>
<feature type="non-terminal residue" evidence="1">
    <location>
        <position position="1"/>
    </location>
</feature>
<reference evidence="1" key="1">
    <citation type="submission" date="2018-05" db="EMBL/GenBank/DDBJ databases">
        <authorList>
            <person name="Lanie J.A."/>
            <person name="Ng W.-L."/>
            <person name="Kazmierczak K.M."/>
            <person name="Andrzejewski T.M."/>
            <person name="Davidsen T.M."/>
            <person name="Wayne K.J."/>
            <person name="Tettelin H."/>
            <person name="Glass J.I."/>
            <person name="Rusch D."/>
            <person name="Podicherti R."/>
            <person name="Tsui H.-C.T."/>
            <person name="Winkler M.E."/>
        </authorList>
    </citation>
    <scope>NUCLEOTIDE SEQUENCE</scope>
</reference>
<dbReference type="EMBL" id="UINC01064514">
    <property type="protein sequence ID" value="SVB93260.1"/>
    <property type="molecule type" value="Genomic_DNA"/>
</dbReference>
<protein>
    <recommendedName>
        <fullName evidence="2">HTH marR-type domain-containing protein</fullName>
    </recommendedName>
</protein>
<sequence>MVDTSLAEKKIGLLVWQLSNHWQSKLRKILKDYKLTLNEYLVLESISDLSKNHKELSQNEISIFAGIDISVASVIFKLLENKKLIIRTTKND</sequence>
<dbReference type="AlphaFoldDB" id="A0A382I0W1"/>
<evidence type="ECO:0008006" key="2">
    <source>
        <dbReference type="Google" id="ProtNLM"/>
    </source>
</evidence>